<organism evidence="1 2">
    <name type="scientific">Clostridium botulinum</name>
    <dbReference type="NCBI Taxonomy" id="1491"/>
    <lineage>
        <taxon>Bacteria</taxon>
        <taxon>Bacillati</taxon>
        <taxon>Bacillota</taxon>
        <taxon>Clostridia</taxon>
        <taxon>Eubacteriales</taxon>
        <taxon>Clostridiaceae</taxon>
        <taxon>Clostridium</taxon>
    </lineage>
</organism>
<dbReference type="RefSeq" id="WP_041348717.1">
    <property type="nucleotide sequence ID" value="NZ_CP069280.1"/>
</dbReference>
<sequence length="61" mass="6867">MYIPLYGGVGKTLYATEYQRGMYDLKNIRKGKLYVNTGIGNTKIPMRVGNIQNVSILSIKL</sequence>
<gene>
    <name evidence="1" type="ORF">JQS73_08545</name>
</gene>
<evidence type="ECO:0008006" key="3">
    <source>
        <dbReference type="Google" id="ProtNLM"/>
    </source>
</evidence>
<dbReference type="EMBL" id="CP069280">
    <property type="protein sequence ID" value="QRI55130.1"/>
    <property type="molecule type" value="Genomic_DNA"/>
</dbReference>
<reference evidence="1 2" key="1">
    <citation type="journal article" date="2014" name="J. Infect. Dis.">
        <title>Molecular characterization of a novel botulinum neurotoxin type H gene.</title>
        <authorList>
            <person name="Dover N."/>
            <person name="Barash J.R."/>
            <person name="Hill K.K."/>
            <person name="Xie G."/>
            <person name="Arnon S.S."/>
        </authorList>
    </citation>
    <scope>NUCLEOTIDE SEQUENCE [LARGE SCALE GENOMIC DNA]</scope>
    <source>
        <strain evidence="1 2">IBCA10-7060</strain>
    </source>
</reference>
<dbReference type="AlphaFoldDB" id="A0ABD7CPT0"/>
<evidence type="ECO:0000313" key="2">
    <source>
        <dbReference type="Proteomes" id="UP000663464"/>
    </source>
</evidence>
<proteinExistence type="predicted"/>
<accession>A0ABD7CPT0</accession>
<protein>
    <recommendedName>
        <fullName evidence="3">Serine/threonine protein phosphatase</fullName>
    </recommendedName>
</protein>
<evidence type="ECO:0000313" key="1">
    <source>
        <dbReference type="EMBL" id="QRI55130.1"/>
    </source>
</evidence>
<name>A0ABD7CPT0_CLOBO</name>
<dbReference type="Proteomes" id="UP000663464">
    <property type="component" value="Chromosome"/>
</dbReference>